<protein>
    <recommendedName>
        <fullName evidence="1">DUF1722 domain-containing protein</fullName>
    </recommendedName>
</protein>
<dbReference type="PIRSF" id="PIRSF037004">
    <property type="entry name" value="UCP037004"/>
    <property type="match status" value="1"/>
</dbReference>
<feature type="domain" description="DUF1722" evidence="1">
    <location>
        <begin position="208"/>
        <end position="324"/>
    </location>
</feature>
<dbReference type="InterPro" id="IPR017087">
    <property type="entry name" value="UCP037004"/>
</dbReference>
<dbReference type="AlphaFoldDB" id="A0A564ZIE9"/>
<name>A0A564ZIE9_9BACT</name>
<evidence type="ECO:0000259" key="1">
    <source>
        <dbReference type="Pfam" id="PF08349"/>
    </source>
</evidence>
<keyword evidence="3" id="KW-1185">Reference proteome</keyword>
<evidence type="ECO:0000313" key="2">
    <source>
        <dbReference type="EMBL" id="VUZ84876.1"/>
    </source>
</evidence>
<dbReference type="InterPro" id="IPR007553">
    <property type="entry name" value="2-thiour_desulf"/>
</dbReference>
<accession>A0A564ZIE9</accession>
<sequence>MTLEAASLELGGWARWHSADLPLRVGVSSCLLGEEVRFDGGHARDRFVTDTLGQWFEFVPVCPEMEIGMGTPRPTVRLQEGHGIRLVAPSTGEDFTERMLTFAEAKIAELSRLDLDGYILKKSSPSCGMERIRVYRDNMPSRRNESGLFASRLLERWSTLPVEEDGRLNDSLLRENFIERVFSRNRWRGLVRRGLSRPRLVLFHTAHKLLLRAHNEAAYRRLGQLVGSAGTIPDRQLFATYEAEFQTALQTMATPQKHSNVLYHALGYLKRALDPIEKREILTAIEDYRKRLLPLVVPLTLLRYNIRRHSVEYLAGQLYFDPHPKELMLRNHA</sequence>
<evidence type="ECO:0000313" key="3">
    <source>
        <dbReference type="Proteomes" id="UP000334340"/>
    </source>
</evidence>
<dbReference type="PANTHER" id="PTHR30087">
    <property type="entry name" value="INNER MEMBRANE PROTEIN"/>
    <property type="match status" value="1"/>
</dbReference>
<gene>
    <name evidence="2" type="ORF">MELA_01251</name>
</gene>
<dbReference type="Proteomes" id="UP000334340">
    <property type="component" value="Unassembled WGS sequence"/>
</dbReference>
<organism evidence="2 3">
    <name type="scientific">Candidatus Methylomirabilis lanthanidiphila</name>
    <dbReference type="NCBI Taxonomy" id="2211376"/>
    <lineage>
        <taxon>Bacteria</taxon>
        <taxon>Candidatus Methylomirabilota</taxon>
        <taxon>Candidatus Methylomirabilia</taxon>
        <taxon>Candidatus Methylomirabilales</taxon>
        <taxon>Candidatus Methylomirabilaceae</taxon>
        <taxon>Candidatus Methylomirabilis</taxon>
    </lineage>
</organism>
<dbReference type="InterPro" id="IPR013560">
    <property type="entry name" value="DUF1722"/>
</dbReference>
<dbReference type="Pfam" id="PF04463">
    <property type="entry name" value="2-thiour_desulf"/>
    <property type="match status" value="1"/>
</dbReference>
<dbReference type="PANTHER" id="PTHR30087:SF0">
    <property type="entry name" value="INNER MEMBRANE PROTEIN"/>
    <property type="match status" value="1"/>
</dbReference>
<dbReference type="Pfam" id="PF08349">
    <property type="entry name" value="DUF1722"/>
    <property type="match status" value="1"/>
</dbReference>
<reference evidence="2 3" key="1">
    <citation type="submission" date="2019-07" db="EMBL/GenBank/DDBJ databases">
        <authorList>
            <person name="Cremers G."/>
        </authorList>
    </citation>
    <scope>NUCLEOTIDE SEQUENCE [LARGE SCALE GENOMIC DNA]</scope>
</reference>
<proteinExistence type="predicted"/>
<dbReference type="EMBL" id="CABIKM010000020">
    <property type="protein sequence ID" value="VUZ84876.1"/>
    <property type="molecule type" value="Genomic_DNA"/>
</dbReference>